<evidence type="ECO:0000256" key="1">
    <source>
        <dbReference type="SAM" id="MobiDB-lite"/>
    </source>
</evidence>
<feature type="compositionally biased region" description="Basic and acidic residues" evidence="1">
    <location>
        <begin position="491"/>
        <end position="502"/>
    </location>
</feature>
<feature type="region of interest" description="Disordered" evidence="1">
    <location>
        <begin position="491"/>
        <end position="521"/>
    </location>
</feature>
<proteinExistence type="predicted"/>
<dbReference type="RefSeq" id="WP_379793772.1">
    <property type="nucleotide sequence ID" value="NZ_JBHLUD010000001.1"/>
</dbReference>
<keyword evidence="3" id="KW-1185">Reference proteome</keyword>
<dbReference type="Pfam" id="PF13148">
    <property type="entry name" value="DUF3987"/>
    <property type="match status" value="1"/>
</dbReference>
<dbReference type="InterPro" id="IPR025048">
    <property type="entry name" value="DUF3987"/>
</dbReference>
<feature type="region of interest" description="Disordered" evidence="1">
    <location>
        <begin position="1"/>
        <end position="30"/>
    </location>
</feature>
<accession>A0ABV6MK50</accession>
<evidence type="ECO:0000313" key="3">
    <source>
        <dbReference type="Proteomes" id="UP001589810"/>
    </source>
</evidence>
<gene>
    <name evidence="2" type="ORF">ACFFH7_04200</name>
</gene>
<evidence type="ECO:0000313" key="2">
    <source>
        <dbReference type="EMBL" id="MFC0540669.1"/>
    </source>
</evidence>
<sequence>MSTAPHAGPAHLRAVPPYDDAPPPDPAEPVEVWEPPLPLIGSRTLPPFPVDALPGWVADMVAAVAEFTQTPPDLAGCIALAALSTAAGGRSVVEIRPGWEEPTNIYTVVVLPPSARKSPVFRAMTRPIAAVERELVECARPAIEQARITRRTAEALMEQAEARAFKTAGADQDNAMAEAVDAALQAAQVDVPVEPRLLADDITPEQTATLLAQHGGRLAILSAEGGLFGTLAGRYSGSPNLDVFLKGYSGDTHRVDRGGRPPEYIENATLTIGLTTQPAILEELGKTSLFRGTGLLARFLYSLPVNTVGGRIARPAPVPEAVAAEYDRRLRVLVHTLVDWTDPARLTFTPAADDAMAELQDEIEPRLHPVTGTWSHIGDWGGKVAGQTARLAGLIHVAEHPREPWTRPVEADTFGAARRLGGYFAAHALAVFDQLGTDATIRGAQHVLDWLAKTRPERFTVRELFTGISRAQFRKVGDLAPALAVLEEHGHVRRLPDPDRTGQRGRAPSPTYLVHPTHRQP</sequence>
<organism evidence="2 3">
    <name type="scientific">Kutzneria chonburiensis</name>
    <dbReference type="NCBI Taxonomy" id="1483604"/>
    <lineage>
        <taxon>Bacteria</taxon>
        <taxon>Bacillati</taxon>
        <taxon>Actinomycetota</taxon>
        <taxon>Actinomycetes</taxon>
        <taxon>Pseudonocardiales</taxon>
        <taxon>Pseudonocardiaceae</taxon>
        <taxon>Kutzneria</taxon>
    </lineage>
</organism>
<name>A0ABV6MK50_9PSEU</name>
<dbReference type="EMBL" id="JBHLUD010000001">
    <property type="protein sequence ID" value="MFC0540669.1"/>
    <property type="molecule type" value="Genomic_DNA"/>
</dbReference>
<reference evidence="2 3" key="1">
    <citation type="submission" date="2024-09" db="EMBL/GenBank/DDBJ databases">
        <authorList>
            <person name="Sun Q."/>
            <person name="Mori K."/>
        </authorList>
    </citation>
    <scope>NUCLEOTIDE SEQUENCE [LARGE SCALE GENOMIC DNA]</scope>
    <source>
        <strain evidence="2 3">TBRC 1432</strain>
    </source>
</reference>
<comment type="caution">
    <text evidence="2">The sequence shown here is derived from an EMBL/GenBank/DDBJ whole genome shotgun (WGS) entry which is preliminary data.</text>
</comment>
<protein>
    <submittedName>
        <fullName evidence="2">YfjI family protein</fullName>
    </submittedName>
</protein>
<dbReference type="Proteomes" id="UP001589810">
    <property type="component" value="Unassembled WGS sequence"/>
</dbReference>